<dbReference type="AlphaFoldDB" id="A0A1M6CAW7"/>
<name>A0A1M6CAW7_9FIRM</name>
<dbReference type="Pfam" id="PF07690">
    <property type="entry name" value="MFS_1"/>
    <property type="match status" value="2"/>
</dbReference>
<feature type="transmembrane region" description="Helical" evidence="6">
    <location>
        <begin position="276"/>
        <end position="294"/>
    </location>
</feature>
<reference evidence="9" key="1">
    <citation type="submission" date="2016-11" db="EMBL/GenBank/DDBJ databases">
        <authorList>
            <person name="Varghese N."/>
            <person name="Submissions S."/>
        </authorList>
    </citation>
    <scope>NUCLEOTIDE SEQUENCE [LARGE SCALE GENOMIC DNA]</scope>
    <source>
        <strain evidence="9">DSM 16057</strain>
    </source>
</reference>
<feature type="transmembrane region" description="Helical" evidence="6">
    <location>
        <begin position="134"/>
        <end position="156"/>
    </location>
</feature>
<evidence type="ECO:0000256" key="6">
    <source>
        <dbReference type="SAM" id="Phobius"/>
    </source>
</evidence>
<dbReference type="Proteomes" id="UP000184529">
    <property type="component" value="Unassembled WGS sequence"/>
</dbReference>
<evidence type="ECO:0000256" key="2">
    <source>
        <dbReference type="ARBA" id="ARBA00022448"/>
    </source>
</evidence>
<dbReference type="InterPro" id="IPR020846">
    <property type="entry name" value="MFS_dom"/>
</dbReference>
<dbReference type="Gene3D" id="1.20.1250.20">
    <property type="entry name" value="MFS general substrate transporter like domains"/>
    <property type="match status" value="2"/>
</dbReference>
<feature type="transmembrane region" description="Helical" evidence="6">
    <location>
        <begin position="40"/>
        <end position="56"/>
    </location>
</feature>
<sequence length="391" mass="41654">MLPTNLTRQEWILLAILFMTEFARGAFFLSFLPIYAVKHLGLSITAAGFAVSAHYFTETASKTAAGWHFDRTGRPVLLIGLITGLASLMAMKLWPLPVILVGASALFGLGMSPVWLGVMSEVAPVEMPARTSRIGLVFAAWLAGAGTGLVAVNFILHRGFELAFSTIIILWLVSVVLTLFILPSRARREKQTRQGFFLSLARLATNPAVTRILIPGMFLQTLCAGLLLPVLPLFAQNQLGLSYNQYGLLLLAGGGTAVLGLLPMGMVLGRLALNSLLAAGFGLSALCLGLLAASHGPQSAFPLAILLGFSYAIILPAWNTLLARVIPPERQATGWGVFATVEGLGAAIGPALGSLMARYGGITAPIMLATLLLITVAIFYTFYPMEKFLVK</sequence>
<feature type="transmembrane region" description="Helical" evidence="6">
    <location>
        <begin position="76"/>
        <end position="94"/>
    </location>
</feature>
<feature type="transmembrane region" description="Helical" evidence="6">
    <location>
        <begin position="300"/>
        <end position="323"/>
    </location>
</feature>
<comment type="subcellular location">
    <subcellularLocation>
        <location evidence="1">Cell membrane</location>
        <topology evidence="1">Multi-pass membrane protein</topology>
    </subcellularLocation>
</comment>
<dbReference type="PRINTS" id="PR01035">
    <property type="entry name" value="TCRTETA"/>
</dbReference>
<evidence type="ECO:0000256" key="1">
    <source>
        <dbReference type="ARBA" id="ARBA00004651"/>
    </source>
</evidence>
<dbReference type="SUPFAM" id="SSF103473">
    <property type="entry name" value="MFS general substrate transporter"/>
    <property type="match status" value="1"/>
</dbReference>
<keyword evidence="9" id="KW-1185">Reference proteome</keyword>
<feature type="domain" description="Major facilitator superfamily (MFS) profile" evidence="7">
    <location>
        <begin position="9"/>
        <end position="387"/>
    </location>
</feature>
<dbReference type="InterPro" id="IPR011701">
    <property type="entry name" value="MFS"/>
</dbReference>
<evidence type="ECO:0000313" key="8">
    <source>
        <dbReference type="EMBL" id="SHI57951.1"/>
    </source>
</evidence>
<feature type="transmembrane region" description="Helical" evidence="6">
    <location>
        <begin position="12"/>
        <end position="34"/>
    </location>
</feature>
<feature type="transmembrane region" description="Helical" evidence="6">
    <location>
        <begin position="162"/>
        <end position="182"/>
    </location>
</feature>
<dbReference type="EMBL" id="FQZM01000007">
    <property type="protein sequence ID" value="SHI57951.1"/>
    <property type="molecule type" value="Genomic_DNA"/>
</dbReference>
<feature type="transmembrane region" description="Helical" evidence="6">
    <location>
        <begin position="335"/>
        <end position="356"/>
    </location>
</feature>
<feature type="transmembrane region" description="Helical" evidence="6">
    <location>
        <begin position="212"/>
        <end position="234"/>
    </location>
</feature>
<dbReference type="PANTHER" id="PTHR23518">
    <property type="entry name" value="C-METHYLTRANSFERASE"/>
    <property type="match status" value="1"/>
</dbReference>
<organism evidence="8 9">
    <name type="scientific">Desulfofundulus thermosubterraneus DSM 16057</name>
    <dbReference type="NCBI Taxonomy" id="1121432"/>
    <lineage>
        <taxon>Bacteria</taxon>
        <taxon>Bacillati</taxon>
        <taxon>Bacillota</taxon>
        <taxon>Clostridia</taxon>
        <taxon>Eubacteriales</taxon>
        <taxon>Peptococcaceae</taxon>
        <taxon>Desulfofundulus</taxon>
    </lineage>
</organism>
<evidence type="ECO:0000256" key="3">
    <source>
        <dbReference type="ARBA" id="ARBA00022692"/>
    </source>
</evidence>
<feature type="transmembrane region" description="Helical" evidence="6">
    <location>
        <begin position="100"/>
        <end position="122"/>
    </location>
</feature>
<dbReference type="InterPro" id="IPR036259">
    <property type="entry name" value="MFS_trans_sf"/>
</dbReference>
<feature type="transmembrane region" description="Helical" evidence="6">
    <location>
        <begin position="362"/>
        <end position="383"/>
    </location>
</feature>
<feature type="transmembrane region" description="Helical" evidence="6">
    <location>
        <begin position="246"/>
        <end position="269"/>
    </location>
</feature>
<evidence type="ECO:0000256" key="5">
    <source>
        <dbReference type="ARBA" id="ARBA00023136"/>
    </source>
</evidence>
<protein>
    <submittedName>
        <fullName evidence="8">Predicted arabinose efflux permease, MFS family</fullName>
    </submittedName>
</protein>
<accession>A0A1M6CAW7</accession>
<keyword evidence="4 6" id="KW-1133">Transmembrane helix</keyword>
<evidence type="ECO:0000313" key="9">
    <source>
        <dbReference type="Proteomes" id="UP000184529"/>
    </source>
</evidence>
<keyword evidence="2" id="KW-0813">Transport</keyword>
<dbReference type="PROSITE" id="PS50850">
    <property type="entry name" value="MFS"/>
    <property type="match status" value="1"/>
</dbReference>
<evidence type="ECO:0000256" key="4">
    <source>
        <dbReference type="ARBA" id="ARBA00022989"/>
    </source>
</evidence>
<dbReference type="PANTHER" id="PTHR23518:SF2">
    <property type="entry name" value="MAJOR FACILITATOR SUPERFAMILY TRANSPORTER"/>
    <property type="match status" value="1"/>
</dbReference>
<dbReference type="InterPro" id="IPR001958">
    <property type="entry name" value="Tet-R_TetA/multi-R_MdtG-like"/>
</dbReference>
<gene>
    <name evidence="8" type="ORF">SAMN02745219_00615</name>
</gene>
<keyword evidence="3 6" id="KW-0812">Transmembrane</keyword>
<keyword evidence="5 6" id="KW-0472">Membrane</keyword>
<dbReference type="GO" id="GO:0022857">
    <property type="term" value="F:transmembrane transporter activity"/>
    <property type="evidence" value="ECO:0007669"/>
    <property type="project" value="InterPro"/>
</dbReference>
<proteinExistence type="predicted"/>
<dbReference type="STRING" id="1121432.SAMN02745219_00615"/>
<evidence type="ECO:0000259" key="7">
    <source>
        <dbReference type="PROSITE" id="PS50850"/>
    </source>
</evidence>
<dbReference type="GO" id="GO:0005886">
    <property type="term" value="C:plasma membrane"/>
    <property type="evidence" value="ECO:0007669"/>
    <property type="project" value="UniProtKB-SubCell"/>
</dbReference>
<dbReference type="OrthoDB" id="9815817at2"/>